<dbReference type="InterPro" id="IPR008927">
    <property type="entry name" value="6-PGluconate_DH-like_C_sf"/>
</dbReference>
<feature type="domain" description="UDP-glucose/GDP-mannose dehydrogenase C-terminal" evidence="5">
    <location>
        <begin position="307"/>
        <end position="404"/>
    </location>
</feature>
<dbReference type="STRING" id="1714264.BTO30_01590"/>
<evidence type="ECO:0000313" key="6">
    <source>
        <dbReference type="EMBL" id="OLN24132.1"/>
    </source>
</evidence>
<dbReference type="InterPro" id="IPR014026">
    <property type="entry name" value="UDP-Glc/GDP-Man_DH_dimer"/>
</dbReference>
<dbReference type="Proteomes" id="UP000185568">
    <property type="component" value="Unassembled WGS sequence"/>
</dbReference>
<dbReference type="InterPro" id="IPR036220">
    <property type="entry name" value="UDP-Glc/GDP-Man_DH_C_sf"/>
</dbReference>
<dbReference type="PIRSF" id="PIRSF000124">
    <property type="entry name" value="UDPglc_GDPman_dh"/>
    <property type="match status" value="1"/>
</dbReference>
<dbReference type="InterPro" id="IPR028359">
    <property type="entry name" value="UDP_ManNAc/GlcNAc_DH"/>
</dbReference>
<dbReference type="Pfam" id="PF03720">
    <property type="entry name" value="UDPG_MGDP_dh_C"/>
    <property type="match status" value="1"/>
</dbReference>
<dbReference type="OrthoDB" id="9803238at2"/>
<keyword evidence="2" id="KW-0560">Oxidoreductase</keyword>
<dbReference type="AlphaFoldDB" id="A0A1Q8QA14"/>
<dbReference type="PANTHER" id="PTHR43491:SF2">
    <property type="entry name" value="UDP-N-ACETYL-D-MANNOSAMINE DEHYDROGENASE"/>
    <property type="match status" value="1"/>
</dbReference>
<dbReference type="SUPFAM" id="SSF48179">
    <property type="entry name" value="6-phosphogluconate dehydrogenase C-terminal domain-like"/>
    <property type="match status" value="1"/>
</dbReference>
<dbReference type="PIRSF" id="PIRSF500136">
    <property type="entry name" value="UDP_ManNAc_DH"/>
    <property type="match status" value="1"/>
</dbReference>
<dbReference type="RefSeq" id="WP_075396951.1">
    <property type="nucleotide sequence ID" value="NZ_MSDU01000003.1"/>
</dbReference>
<evidence type="ECO:0000259" key="5">
    <source>
        <dbReference type="SMART" id="SM00984"/>
    </source>
</evidence>
<protein>
    <submittedName>
        <fullName evidence="6">UDP-N-acetyl-D-mannosamine dehydrogenase</fullName>
    </submittedName>
</protein>
<dbReference type="GO" id="GO:0051287">
    <property type="term" value="F:NAD binding"/>
    <property type="evidence" value="ECO:0007669"/>
    <property type="project" value="InterPro"/>
</dbReference>
<keyword evidence="3" id="KW-0520">NAD</keyword>
<dbReference type="Gene3D" id="3.40.50.720">
    <property type="entry name" value="NAD(P)-binding Rossmann-like Domain"/>
    <property type="match status" value="2"/>
</dbReference>
<dbReference type="SUPFAM" id="SSF52413">
    <property type="entry name" value="UDP-glucose/GDP-mannose dehydrogenase C-terminal domain"/>
    <property type="match status" value="1"/>
</dbReference>
<dbReference type="InterPro" id="IPR036291">
    <property type="entry name" value="NAD(P)-bd_dom_sf"/>
</dbReference>
<dbReference type="GO" id="GO:0000271">
    <property type="term" value="P:polysaccharide biosynthetic process"/>
    <property type="evidence" value="ECO:0007669"/>
    <property type="project" value="InterPro"/>
</dbReference>
<dbReference type="GO" id="GO:0016616">
    <property type="term" value="F:oxidoreductase activity, acting on the CH-OH group of donors, NAD or NADP as acceptor"/>
    <property type="evidence" value="ECO:0007669"/>
    <property type="project" value="InterPro"/>
</dbReference>
<evidence type="ECO:0000313" key="7">
    <source>
        <dbReference type="Proteomes" id="UP000185568"/>
    </source>
</evidence>
<sequence>MQKICIIGLGYIGLPTAAVFARAGYDVVGVDVNEKVIELLNKGEIIIEENGLPEVVKEAVESGKLRASLEPEAADAFIIAVPTPVHADHTANVDYVVSAVEKIVPHVKKGDVVIVESTIPPRTIDDVVAPIFKEAGFDPEKDIYLAHCPERVLPGRILIELVENARIVGGLTPEAAEKAADVYRRVVTGDILVTEAVTAEMSKLMENTFRDVNIALANELAKICGVLGVDAHKVIELANRHPRVNLHQPGPGVGGHCLAVDPYFIVEKAPAEAQIIKMSRDINNSMPDYVVDQIVRMTSDIERPAVALFGLTYKGNIDDVRESPAIEIVEKMIENPRFDVRVHDPHVRDEQVSFPLASFEEAVTGAHLIVVLADHNEFKELDQETLAAKMDRPVIFDTKNCTGLQSGSGLTVHKIGDLRRLS</sequence>
<reference evidence="6 7" key="1">
    <citation type="submission" date="2016-12" db="EMBL/GenBank/DDBJ databases">
        <title>Domibacillus antri genome sequencing.</title>
        <authorList>
            <person name="Verma A."/>
            <person name="Krishnamurthi S."/>
        </authorList>
    </citation>
    <scope>NUCLEOTIDE SEQUENCE [LARGE SCALE GENOMIC DNA]</scope>
    <source>
        <strain evidence="6 7">XD80</strain>
    </source>
</reference>
<name>A0A1Q8QA14_9BACI</name>
<dbReference type="SMART" id="SM00984">
    <property type="entry name" value="UDPG_MGDP_dh_C"/>
    <property type="match status" value="1"/>
</dbReference>
<evidence type="ECO:0000256" key="4">
    <source>
        <dbReference type="PIRNR" id="PIRNR000124"/>
    </source>
</evidence>
<dbReference type="PANTHER" id="PTHR43491">
    <property type="entry name" value="UDP-N-ACETYL-D-MANNOSAMINE DEHYDROGENASE"/>
    <property type="match status" value="1"/>
</dbReference>
<evidence type="ECO:0000256" key="1">
    <source>
        <dbReference type="ARBA" id="ARBA00006601"/>
    </source>
</evidence>
<comment type="caution">
    <text evidence="6">The sequence shown here is derived from an EMBL/GenBank/DDBJ whole genome shotgun (WGS) entry which is preliminary data.</text>
</comment>
<comment type="similarity">
    <text evidence="1 4">Belongs to the UDP-glucose/GDP-mannose dehydrogenase family.</text>
</comment>
<organism evidence="6 7">
    <name type="scientific">Domibacillus antri</name>
    <dbReference type="NCBI Taxonomy" id="1714264"/>
    <lineage>
        <taxon>Bacteria</taxon>
        <taxon>Bacillati</taxon>
        <taxon>Bacillota</taxon>
        <taxon>Bacilli</taxon>
        <taxon>Bacillales</taxon>
        <taxon>Bacillaceae</taxon>
        <taxon>Domibacillus</taxon>
    </lineage>
</organism>
<dbReference type="Pfam" id="PF03721">
    <property type="entry name" value="UDPG_MGDP_dh_N"/>
    <property type="match status" value="1"/>
</dbReference>
<dbReference type="EMBL" id="MSDU01000003">
    <property type="protein sequence ID" value="OLN24132.1"/>
    <property type="molecule type" value="Genomic_DNA"/>
</dbReference>
<proteinExistence type="inferred from homology"/>
<dbReference type="GO" id="GO:0016628">
    <property type="term" value="F:oxidoreductase activity, acting on the CH-CH group of donors, NAD or NADP as acceptor"/>
    <property type="evidence" value="ECO:0007669"/>
    <property type="project" value="InterPro"/>
</dbReference>
<evidence type="ECO:0000256" key="3">
    <source>
        <dbReference type="ARBA" id="ARBA00023027"/>
    </source>
</evidence>
<evidence type="ECO:0000256" key="2">
    <source>
        <dbReference type="ARBA" id="ARBA00023002"/>
    </source>
</evidence>
<gene>
    <name evidence="6" type="ORF">BTO30_01590</name>
</gene>
<dbReference type="InterPro" id="IPR014027">
    <property type="entry name" value="UDP-Glc/GDP-Man_DH_C"/>
</dbReference>
<dbReference type="Pfam" id="PF00984">
    <property type="entry name" value="UDPG_MGDP_dh"/>
    <property type="match status" value="1"/>
</dbReference>
<dbReference type="NCBIfam" id="TIGR03026">
    <property type="entry name" value="NDP-sugDHase"/>
    <property type="match status" value="1"/>
</dbReference>
<keyword evidence="7" id="KW-1185">Reference proteome</keyword>
<dbReference type="InterPro" id="IPR017476">
    <property type="entry name" value="UDP-Glc/GDP-Man"/>
</dbReference>
<accession>A0A1Q8QA14</accession>
<dbReference type="SUPFAM" id="SSF51735">
    <property type="entry name" value="NAD(P)-binding Rossmann-fold domains"/>
    <property type="match status" value="1"/>
</dbReference>
<dbReference type="InterPro" id="IPR001732">
    <property type="entry name" value="UDP-Glc/GDP-Man_DH_N"/>
</dbReference>